<keyword evidence="2" id="KW-1185">Reference proteome</keyword>
<protein>
    <submittedName>
        <fullName evidence="1">Uncharacterized protein</fullName>
    </submittedName>
</protein>
<name>A0A4Y2BCI7_ARAVE</name>
<organism evidence="1 2">
    <name type="scientific">Araneus ventricosus</name>
    <name type="common">Orbweaver spider</name>
    <name type="synonym">Epeira ventricosa</name>
    <dbReference type="NCBI Taxonomy" id="182803"/>
    <lineage>
        <taxon>Eukaryota</taxon>
        <taxon>Metazoa</taxon>
        <taxon>Ecdysozoa</taxon>
        <taxon>Arthropoda</taxon>
        <taxon>Chelicerata</taxon>
        <taxon>Arachnida</taxon>
        <taxon>Araneae</taxon>
        <taxon>Araneomorphae</taxon>
        <taxon>Entelegynae</taxon>
        <taxon>Araneoidea</taxon>
        <taxon>Araneidae</taxon>
        <taxon>Araneus</taxon>
    </lineage>
</organism>
<comment type="caution">
    <text evidence="1">The sequence shown here is derived from an EMBL/GenBank/DDBJ whole genome shotgun (WGS) entry which is preliminary data.</text>
</comment>
<sequence length="119" mass="13620">MDRTVSIKALTRPHSVLVRKEDSASKEVHVNKIRPYIARVQQVELVFEQAEDFGVLHYAPADTIRKSKIYIWEHIRKIEGVLRFQQRAELSDVLGKYSDVFSSIACPAKGRGSFCTRDS</sequence>
<dbReference type="AlphaFoldDB" id="A0A4Y2BCI7"/>
<dbReference type="EMBL" id="BGPR01000063">
    <property type="protein sequence ID" value="GBL88996.1"/>
    <property type="molecule type" value="Genomic_DNA"/>
</dbReference>
<accession>A0A4Y2BCI7</accession>
<evidence type="ECO:0000313" key="1">
    <source>
        <dbReference type="EMBL" id="GBL88996.1"/>
    </source>
</evidence>
<gene>
    <name evidence="1" type="ORF">AVEN_255157_1</name>
</gene>
<reference evidence="1 2" key="1">
    <citation type="journal article" date="2019" name="Sci. Rep.">
        <title>Orb-weaving spider Araneus ventricosus genome elucidates the spidroin gene catalogue.</title>
        <authorList>
            <person name="Kono N."/>
            <person name="Nakamura H."/>
            <person name="Ohtoshi R."/>
            <person name="Moran D.A.P."/>
            <person name="Shinohara A."/>
            <person name="Yoshida Y."/>
            <person name="Fujiwara M."/>
            <person name="Mori M."/>
            <person name="Tomita M."/>
            <person name="Arakawa K."/>
        </authorList>
    </citation>
    <scope>NUCLEOTIDE SEQUENCE [LARGE SCALE GENOMIC DNA]</scope>
</reference>
<evidence type="ECO:0000313" key="2">
    <source>
        <dbReference type="Proteomes" id="UP000499080"/>
    </source>
</evidence>
<dbReference type="OrthoDB" id="6430750at2759"/>
<proteinExistence type="predicted"/>
<dbReference type="Proteomes" id="UP000499080">
    <property type="component" value="Unassembled WGS sequence"/>
</dbReference>